<evidence type="ECO:0000256" key="1">
    <source>
        <dbReference type="SAM" id="MobiDB-lite"/>
    </source>
</evidence>
<protein>
    <submittedName>
        <fullName evidence="2">Uncharacterized protein</fullName>
    </submittedName>
</protein>
<sequence>MLRVGPQPHTSAAGLLDEIRAGRVHSHTNPEGKRKTFSEANVLNFRYFVFSRYSSIAPVFGKKWEQNSALTGVGGALHIAVVRLFLRWWKKYI</sequence>
<organism evidence="2 3">
    <name type="scientific">Liparis tanakae</name>
    <name type="common">Tanaka's snailfish</name>
    <dbReference type="NCBI Taxonomy" id="230148"/>
    <lineage>
        <taxon>Eukaryota</taxon>
        <taxon>Metazoa</taxon>
        <taxon>Chordata</taxon>
        <taxon>Craniata</taxon>
        <taxon>Vertebrata</taxon>
        <taxon>Euteleostomi</taxon>
        <taxon>Actinopterygii</taxon>
        <taxon>Neopterygii</taxon>
        <taxon>Teleostei</taxon>
        <taxon>Neoteleostei</taxon>
        <taxon>Acanthomorphata</taxon>
        <taxon>Eupercaria</taxon>
        <taxon>Perciformes</taxon>
        <taxon>Cottioidei</taxon>
        <taxon>Cottales</taxon>
        <taxon>Liparidae</taxon>
        <taxon>Liparis</taxon>
    </lineage>
</organism>
<evidence type="ECO:0000313" key="3">
    <source>
        <dbReference type="Proteomes" id="UP000314294"/>
    </source>
</evidence>
<proteinExistence type="predicted"/>
<feature type="region of interest" description="Disordered" evidence="1">
    <location>
        <begin position="1"/>
        <end position="20"/>
    </location>
</feature>
<name>A0A4Z2GT79_9TELE</name>
<dbReference type="AlphaFoldDB" id="A0A4Z2GT79"/>
<comment type="caution">
    <text evidence="2">The sequence shown here is derived from an EMBL/GenBank/DDBJ whole genome shotgun (WGS) entry which is preliminary data.</text>
</comment>
<reference evidence="2 3" key="1">
    <citation type="submission" date="2019-03" db="EMBL/GenBank/DDBJ databases">
        <title>First draft genome of Liparis tanakae, snailfish: a comprehensive survey of snailfish specific genes.</title>
        <authorList>
            <person name="Kim W."/>
            <person name="Song I."/>
            <person name="Jeong J.-H."/>
            <person name="Kim D."/>
            <person name="Kim S."/>
            <person name="Ryu S."/>
            <person name="Song J.Y."/>
            <person name="Lee S.K."/>
        </authorList>
    </citation>
    <scope>NUCLEOTIDE SEQUENCE [LARGE SCALE GENOMIC DNA]</scope>
    <source>
        <tissue evidence="2">Muscle</tissue>
    </source>
</reference>
<dbReference type="Proteomes" id="UP000314294">
    <property type="component" value="Unassembled WGS sequence"/>
</dbReference>
<accession>A0A4Z2GT79</accession>
<gene>
    <name evidence="2" type="ORF">EYF80_033061</name>
</gene>
<keyword evidence="3" id="KW-1185">Reference proteome</keyword>
<evidence type="ECO:0000313" key="2">
    <source>
        <dbReference type="EMBL" id="TNN56716.1"/>
    </source>
</evidence>
<dbReference type="EMBL" id="SRLO01000422">
    <property type="protein sequence ID" value="TNN56716.1"/>
    <property type="molecule type" value="Genomic_DNA"/>
</dbReference>